<dbReference type="AlphaFoldDB" id="A0A5C2SKD9"/>
<reference evidence="1" key="1">
    <citation type="journal article" date="2018" name="Genome Biol. Evol.">
        <title>Genomics and development of Lentinus tigrinus, a white-rot wood-decaying mushroom with dimorphic fruiting bodies.</title>
        <authorList>
            <person name="Wu B."/>
            <person name="Xu Z."/>
            <person name="Knudson A."/>
            <person name="Carlson A."/>
            <person name="Chen N."/>
            <person name="Kovaka S."/>
            <person name="LaButti K."/>
            <person name="Lipzen A."/>
            <person name="Pennachio C."/>
            <person name="Riley R."/>
            <person name="Schakwitz W."/>
            <person name="Umezawa K."/>
            <person name="Ohm R.A."/>
            <person name="Grigoriev I.V."/>
            <person name="Nagy L.G."/>
            <person name="Gibbons J."/>
            <person name="Hibbett D."/>
        </authorList>
    </citation>
    <scope>NUCLEOTIDE SEQUENCE [LARGE SCALE GENOMIC DNA]</scope>
    <source>
        <strain evidence="1">ALCF2SS1-6</strain>
    </source>
</reference>
<organism evidence="1 2">
    <name type="scientific">Lentinus tigrinus ALCF2SS1-6</name>
    <dbReference type="NCBI Taxonomy" id="1328759"/>
    <lineage>
        <taxon>Eukaryota</taxon>
        <taxon>Fungi</taxon>
        <taxon>Dikarya</taxon>
        <taxon>Basidiomycota</taxon>
        <taxon>Agaricomycotina</taxon>
        <taxon>Agaricomycetes</taxon>
        <taxon>Polyporales</taxon>
        <taxon>Polyporaceae</taxon>
        <taxon>Lentinus</taxon>
    </lineage>
</organism>
<evidence type="ECO:0000313" key="1">
    <source>
        <dbReference type="EMBL" id="RPD61916.1"/>
    </source>
</evidence>
<sequence length="102" mass="10655">MGESESNSNGGTQSEAWGLRIGTFLPGTTGESTPDGSTTVLQMALVVPARATREHLRCFVHFTLPDSGPSSDGTNKVTVRVCQSSSAHETAKLRVPGHSALS</sequence>
<dbReference type="EMBL" id="ML122260">
    <property type="protein sequence ID" value="RPD61916.1"/>
    <property type="molecule type" value="Genomic_DNA"/>
</dbReference>
<evidence type="ECO:0000313" key="2">
    <source>
        <dbReference type="Proteomes" id="UP000313359"/>
    </source>
</evidence>
<protein>
    <submittedName>
        <fullName evidence="1">Uncharacterized protein</fullName>
    </submittedName>
</protein>
<proteinExistence type="predicted"/>
<keyword evidence="2" id="KW-1185">Reference proteome</keyword>
<accession>A0A5C2SKD9</accession>
<dbReference type="Proteomes" id="UP000313359">
    <property type="component" value="Unassembled WGS sequence"/>
</dbReference>
<name>A0A5C2SKD9_9APHY</name>
<gene>
    <name evidence="1" type="ORF">L227DRAFT_609795</name>
</gene>